<comment type="caution">
    <text evidence="1">The sequence shown here is derived from an EMBL/GenBank/DDBJ whole genome shotgun (WGS) entry which is preliminary data.</text>
</comment>
<organism evidence="1">
    <name type="scientific">marine sediment metagenome</name>
    <dbReference type="NCBI Taxonomy" id="412755"/>
    <lineage>
        <taxon>unclassified sequences</taxon>
        <taxon>metagenomes</taxon>
        <taxon>ecological metagenomes</taxon>
    </lineage>
</organism>
<accession>A0A0F8Z4X8</accession>
<dbReference type="AlphaFoldDB" id="A0A0F8Z4X8"/>
<reference evidence="1" key="1">
    <citation type="journal article" date="2015" name="Nature">
        <title>Complex archaea that bridge the gap between prokaryotes and eukaryotes.</title>
        <authorList>
            <person name="Spang A."/>
            <person name="Saw J.H."/>
            <person name="Jorgensen S.L."/>
            <person name="Zaremba-Niedzwiedzka K."/>
            <person name="Martijn J."/>
            <person name="Lind A.E."/>
            <person name="van Eijk R."/>
            <person name="Schleper C."/>
            <person name="Guy L."/>
            <person name="Ettema T.J."/>
        </authorList>
    </citation>
    <scope>NUCLEOTIDE SEQUENCE</scope>
</reference>
<gene>
    <name evidence="1" type="ORF">LCGC14_2739280</name>
</gene>
<name>A0A0F8Z4X8_9ZZZZ</name>
<protein>
    <submittedName>
        <fullName evidence="1">Uncharacterized protein</fullName>
    </submittedName>
</protein>
<dbReference type="EMBL" id="LAZR01049787">
    <property type="protein sequence ID" value="KKK88823.1"/>
    <property type="molecule type" value="Genomic_DNA"/>
</dbReference>
<evidence type="ECO:0000313" key="1">
    <source>
        <dbReference type="EMBL" id="KKK88823.1"/>
    </source>
</evidence>
<sequence>MPFDFTGTATWRALISGPADTEAVTGISVTDMGVLLADRTLFLYDAFASGFVVQHGGSFSIQDVDSDYNLIETHNTGSWSTSPNFTFDVDILPDDRLITIVEVNATALTANFAEFRISFDAIDAGGVPIPPSAHVLIHTGGTLPQGYSLTHLTGPIESDGSGGPICKTTLEARVDMPPSGSVTFNGSAEFHVLRLRPHH</sequence>
<proteinExistence type="predicted"/>